<dbReference type="AlphaFoldDB" id="A0A0W0F968"/>
<evidence type="ECO:0000313" key="2">
    <source>
        <dbReference type="Proteomes" id="UP000054988"/>
    </source>
</evidence>
<comment type="caution">
    <text evidence="1">The sequence shown here is derived from an EMBL/GenBank/DDBJ whole genome shotgun (WGS) entry which is preliminary data.</text>
</comment>
<name>A0A0W0F968_MONRR</name>
<protein>
    <submittedName>
        <fullName evidence="1">Uncharacterized protein</fullName>
    </submittedName>
</protein>
<dbReference type="EMBL" id="LATX01002202">
    <property type="protein sequence ID" value="KTB32886.1"/>
    <property type="molecule type" value="Genomic_DNA"/>
</dbReference>
<evidence type="ECO:0000313" key="1">
    <source>
        <dbReference type="EMBL" id="KTB32886.1"/>
    </source>
</evidence>
<proteinExistence type="predicted"/>
<gene>
    <name evidence="1" type="ORF">WG66_14543</name>
</gene>
<dbReference type="Proteomes" id="UP000054988">
    <property type="component" value="Unassembled WGS sequence"/>
</dbReference>
<organism evidence="1 2">
    <name type="scientific">Moniliophthora roreri</name>
    <name type="common">Frosty pod rot fungus</name>
    <name type="synonym">Monilia roreri</name>
    <dbReference type="NCBI Taxonomy" id="221103"/>
    <lineage>
        <taxon>Eukaryota</taxon>
        <taxon>Fungi</taxon>
        <taxon>Dikarya</taxon>
        <taxon>Basidiomycota</taxon>
        <taxon>Agaricomycotina</taxon>
        <taxon>Agaricomycetes</taxon>
        <taxon>Agaricomycetidae</taxon>
        <taxon>Agaricales</taxon>
        <taxon>Marasmiineae</taxon>
        <taxon>Marasmiaceae</taxon>
        <taxon>Moniliophthora</taxon>
    </lineage>
</organism>
<sequence length="23" mass="2782">MTISKSDIRWIISSRESDKMEIR</sequence>
<reference evidence="1 2" key="1">
    <citation type="submission" date="2015-12" db="EMBL/GenBank/DDBJ databases">
        <title>Draft genome sequence of Moniliophthora roreri, the causal agent of frosty pod rot of cacao.</title>
        <authorList>
            <person name="Aime M.C."/>
            <person name="Diaz-Valderrama J.R."/>
            <person name="Kijpornyongpan T."/>
            <person name="Phillips-Mora W."/>
        </authorList>
    </citation>
    <scope>NUCLEOTIDE SEQUENCE [LARGE SCALE GENOMIC DNA]</scope>
    <source>
        <strain evidence="1 2">MCA 2952</strain>
    </source>
</reference>
<accession>A0A0W0F968</accession>